<dbReference type="AlphaFoldDB" id="A0A0A2V9N3"/>
<evidence type="ECO:0000313" key="2">
    <source>
        <dbReference type="Proteomes" id="UP000030153"/>
    </source>
</evidence>
<name>A0A0A2V9N3_9BACI</name>
<keyword evidence="2" id="KW-1185">Reference proteome</keyword>
<comment type="caution">
    <text evidence="1">The sequence shown here is derived from an EMBL/GenBank/DDBJ whole genome shotgun (WGS) entry which is preliminary data.</text>
</comment>
<protein>
    <submittedName>
        <fullName evidence="1">Uncharacterized protein</fullName>
    </submittedName>
</protein>
<dbReference type="EMBL" id="AVBG01000013">
    <property type="protein sequence ID" value="KGP90410.1"/>
    <property type="molecule type" value="Genomic_DNA"/>
</dbReference>
<sequence length="132" mass="14424">MQGQAWGLLAFLRGAGGASSFAFALCGVSPRLLTPRESRSPQACPNVKQVNDPPIIFALNPHTYQLWHVSVSPYLAKVGLEITRLLREKEVDETPQGGFPEEARQLARGKRVVSRPTLRSTKADGNITPFIA</sequence>
<proteinExistence type="predicted"/>
<reference evidence="1 2" key="1">
    <citation type="submission" date="2013-08" db="EMBL/GenBank/DDBJ databases">
        <title>Genome of Pontibacillus chungwhensis.</title>
        <authorList>
            <person name="Wang Q."/>
            <person name="Wang G."/>
        </authorList>
    </citation>
    <scope>NUCLEOTIDE SEQUENCE [LARGE SCALE GENOMIC DNA]</scope>
    <source>
        <strain evidence="1 2">BH030062</strain>
    </source>
</reference>
<dbReference type="Proteomes" id="UP000030153">
    <property type="component" value="Unassembled WGS sequence"/>
</dbReference>
<accession>A0A0A2V9N3</accession>
<gene>
    <name evidence="1" type="ORF">N780_05490</name>
</gene>
<evidence type="ECO:0000313" key="1">
    <source>
        <dbReference type="EMBL" id="KGP90410.1"/>
    </source>
</evidence>
<organism evidence="1 2">
    <name type="scientific">Pontibacillus chungwhensis BH030062</name>
    <dbReference type="NCBI Taxonomy" id="1385513"/>
    <lineage>
        <taxon>Bacteria</taxon>
        <taxon>Bacillati</taxon>
        <taxon>Bacillota</taxon>
        <taxon>Bacilli</taxon>
        <taxon>Bacillales</taxon>
        <taxon>Bacillaceae</taxon>
        <taxon>Pontibacillus</taxon>
    </lineage>
</organism>
<dbReference type="STRING" id="1385513.N780_05490"/>